<organism evidence="2 3">
    <name type="scientific">Leishmania tarentolae</name>
    <name type="common">Sauroleishmania tarentolae</name>
    <dbReference type="NCBI Taxonomy" id="5689"/>
    <lineage>
        <taxon>Eukaryota</taxon>
        <taxon>Discoba</taxon>
        <taxon>Euglenozoa</taxon>
        <taxon>Kinetoplastea</taxon>
        <taxon>Metakinetoplastina</taxon>
        <taxon>Trypanosomatida</taxon>
        <taxon>Trypanosomatidae</taxon>
        <taxon>Leishmaniinae</taxon>
        <taxon>Leishmania</taxon>
        <taxon>lizard Leishmania</taxon>
    </lineage>
</organism>
<evidence type="ECO:0000256" key="1">
    <source>
        <dbReference type="SAM" id="MobiDB-lite"/>
    </source>
</evidence>
<feature type="region of interest" description="Disordered" evidence="1">
    <location>
        <begin position="1"/>
        <end position="22"/>
    </location>
</feature>
<dbReference type="EMBL" id="BLBS01000009">
    <property type="protein sequence ID" value="GET86156.1"/>
    <property type="molecule type" value="Genomic_DNA"/>
</dbReference>
<dbReference type="AlphaFoldDB" id="A0A640K8Y7"/>
<keyword evidence="3" id="KW-1185">Reference proteome</keyword>
<feature type="region of interest" description="Disordered" evidence="1">
    <location>
        <begin position="64"/>
        <end position="135"/>
    </location>
</feature>
<protein>
    <submittedName>
        <fullName evidence="2">Uncharacterized protein</fullName>
    </submittedName>
</protein>
<proteinExistence type="predicted"/>
<feature type="compositionally biased region" description="Polar residues" evidence="1">
    <location>
        <begin position="719"/>
        <end position="729"/>
    </location>
</feature>
<evidence type="ECO:0000313" key="2">
    <source>
        <dbReference type="EMBL" id="GET86156.1"/>
    </source>
</evidence>
<feature type="region of interest" description="Disordered" evidence="1">
    <location>
        <begin position="577"/>
        <end position="610"/>
    </location>
</feature>
<accession>A0A640K8Y7</accession>
<dbReference type="Proteomes" id="UP000419144">
    <property type="component" value="Unassembled WGS sequence"/>
</dbReference>
<feature type="compositionally biased region" description="Basic and acidic residues" evidence="1">
    <location>
        <begin position="115"/>
        <end position="129"/>
    </location>
</feature>
<feature type="compositionally biased region" description="Basic and acidic residues" evidence="1">
    <location>
        <begin position="9"/>
        <end position="21"/>
    </location>
</feature>
<reference evidence="2" key="1">
    <citation type="submission" date="2019-11" db="EMBL/GenBank/DDBJ databases">
        <title>Leishmania tarentolae CDS.</title>
        <authorList>
            <person name="Goto Y."/>
            <person name="Yamagishi J."/>
        </authorList>
    </citation>
    <scope>NUCLEOTIDE SEQUENCE [LARGE SCALE GENOMIC DNA]</scope>
    <source>
        <strain evidence="2">Parrot Tar II</strain>
    </source>
</reference>
<feature type="compositionally biased region" description="Polar residues" evidence="1">
    <location>
        <begin position="64"/>
        <end position="74"/>
    </location>
</feature>
<evidence type="ECO:0000313" key="3">
    <source>
        <dbReference type="Proteomes" id="UP000419144"/>
    </source>
</evidence>
<name>A0A640K8Y7_LEITA</name>
<feature type="region of interest" description="Disordered" evidence="1">
    <location>
        <begin position="649"/>
        <end position="675"/>
    </location>
</feature>
<feature type="region of interest" description="Disordered" evidence="1">
    <location>
        <begin position="352"/>
        <end position="377"/>
    </location>
</feature>
<feature type="region of interest" description="Disordered" evidence="1">
    <location>
        <begin position="222"/>
        <end position="242"/>
    </location>
</feature>
<feature type="compositionally biased region" description="Polar residues" evidence="1">
    <location>
        <begin position="665"/>
        <end position="675"/>
    </location>
</feature>
<gene>
    <name evidence="2" type="ORF">LtaPh_0802600</name>
</gene>
<feature type="region of interest" description="Disordered" evidence="1">
    <location>
        <begin position="719"/>
        <end position="740"/>
    </location>
</feature>
<sequence length="854" mass="90103">MSAPAQAPEKPHHGSRDKVNEDAMQDALCNRIRTLGASILAITQAAMREVEELEVEYASQQKRLAKGQANQKMSSPPGKAAVRPSQLRSRVRPTSGDKVRRGTSMTTAAVSVEENNEKRTKASTEESSRRSTCSAPWQADAAAKEICAIAEANFKRVLATHDPQPLRPASTGDIADDVCAIWGDDHREAGGQPCVPRHWSRGAPLYDLSNAAITSQLRSGAEGAKGLCDSPLPPPNTPGTTQTADGGLALPVITAGGALPLAAVAFAAASPMSQQAEQEALNALHMVGNQQIIGIVATEESMSARVHAEADGGTSQQHQACPSFCLAPERGYYDVTYIHSLGHPSKLPKSGCSSDDGALASAPAQHNDHGCAPQRLPGSRVLRRGSAITSSKAGEAPLMITSFVQAMYAVDREATAPCKPPTNPDIQAAPLTATAPAPMSVDTALVQLHLCVPAQRSRSNRNTHLEGALLAETSTKPTDVKFSSSAVGQLPNSAAVTAVTSTVSVAAPQEEGTETQRRSDTNMYYSSTADGAQVVAGIESIEDWRRDGHADVEEHIRRQRRSSIVSPEWQGECCDYMNPRAPTATADDAGMSTSFPESSPAHTDPLAPVPGPSKVPAVFVVASNTSAAVTAGSSGTADTAAANERIDAHHGTPHQQQAQEHRLSQPLSRTCAAPSSSWREKTSTCRVLLRTCPQLSKPLSSSCEAKTGDVTDPLWKLNSSSAHTRQPAQSLHRATARGTATTMATPTSAAATGGGAAGATASTLSSETRLYLPLEVVVANTYNSLEWAFGGAARRASTTAPDSAHSEVPLKAASLLWSAHQMREQENEEVRRWNARMRQPHGLDIHAPIDIRIS</sequence>
<dbReference type="VEuPathDB" id="TriTrypDB:LtaPh_0802600"/>
<dbReference type="OrthoDB" id="267148at2759"/>
<feature type="compositionally biased region" description="Polar residues" evidence="1">
    <location>
        <begin position="591"/>
        <end position="601"/>
    </location>
</feature>
<comment type="caution">
    <text evidence="2">The sequence shown here is derived from an EMBL/GenBank/DDBJ whole genome shotgun (WGS) entry which is preliminary data.</text>
</comment>